<dbReference type="SUPFAM" id="SSF53697">
    <property type="entry name" value="SIS domain"/>
    <property type="match status" value="1"/>
</dbReference>
<dbReference type="PROSITE" id="PS51464">
    <property type="entry name" value="SIS"/>
    <property type="match status" value="1"/>
</dbReference>
<proteinExistence type="predicted"/>
<dbReference type="GO" id="GO:0097367">
    <property type="term" value="F:carbohydrate derivative binding"/>
    <property type="evidence" value="ECO:0007669"/>
    <property type="project" value="InterPro"/>
</dbReference>
<reference evidence="2" key="1">
    <citation type="submission" date="2021-10" db="EMBL/GenBank/DDBJ databases">
        <title>Streptomonospora sp. nov., isolated from mangrove soil.</title>
        <authorList>
            <person name="Chen X."/>
            <person name="Ge X."/>
            <person name="Liu W."/>
        </authorList>
    </citation>
    <scope>NUCLEOTIDE SEQUENCE</scope>
    <source>
        <strain evidence="2">S1-112</strain>
    </source>
</reference>
<dbReference type="AlphaFoldDB" id="A0A9X3NKH8"/>
<gene>
    <name evidence="2" type="ORF">LG943_05545</name>
</gene>
<dbReference type="PANTHER" id="PTHR30390:SF8">
    <property type="entry name" value="SUGAR ISOMERASE (SIS)"/>
    <property type="match status" value="1"/>
</dbReference>
<dbReference type="Pfam" id="PF13580">
    <property type="entry name" value="SIS_2"/>
    <property type="match status" value="1"/>
</dbReference>
<dbReference type="InterPro" id="IPR050099">
    <property type="entry name" value="SIS_GmhA/DiaA_subfam"/>
</dbReference>
<evidence type="ECO:0000313" key="3">
    <source>
        <dbReference type="Proteomes" id="UP001140076"/>
    </source>
</evidence>
<sequence>MKIAASAEPNESLREIRGSVHDYVGDLRGALDQLPTGDVAEFIAELTDPLLEGRRVFVAGNGGSATTASHMAADLSAAVDRHRGIGAGHIHCLSDSVARITAIANDFSYDDVFSLQLRSLAAEGDVLVLISISGTSRNVLLAAEAARKIGVRVLAMVGRESDLSRLSDRALAMGAGDYGIGEDLCLAVNHMAARVLRRTRAVTVAEAARPPAPPLPSPSAAR</sequence>
<keyword evidence="3" id="KW-1185">Reference proteome</keyword>
<dbReference type="GO" id="GO:1901135">
    <property type="term" value="P:carbohydrate derivative metabolic process"/>
    <property type="evidence" value="ECO:0007669"/>
    <property type="project" value="InterPro"/>
</dbReference>
<comment type="caution">
    <text evidence="2">The sequence shown here is derived from an EMBL/GenBank/DDBJ whole genome shotgun (WGS) entry which is preliminary data.</text>
</comment>
<dbReference type="PANTHER" id="PTHR30390">
    <property type="entry name" value="SEDOHEPTULOSE 7-PHOSPHATE ISOMERASE / DNAA INITIATOR-ASSOCIATING FACTOR FOR REPLICATION INITIATION"/>
    <property type="match status" value="1"/>
</dbReference>
<dbReference type="InterPro" id="IPR001347">
    <property type="entry name" value="SIS_dom"/>
</dbReference>
<dbReference type="RefSeq" id="WP_270071079.1">
    <property type="nucleotide sequence ID" value="NZ_JAJAQC010000007.1"/>
</dbReference>
<name>A0A9X3NKH8_9ACTN</name>
<dbReference type="InterPro" id="IPR035461">
    <property type="entry name" value="GmhA/DiaA"/>
</dbReference>
<dbReference type="InterPro" id="IPR046348">
    <property type="entry name" value="SIS_dom_sf"/>
</dbReference>
<feature type="domain" description="SIS" evidence="1">
    <location>
        <begin position="46"/>
        <end position="202"/>
    </location>
</feature>
<protein>
    <submittedName>
        <fullName evidence="2">SIS domain-containing protein</fullName>
    </submittedName>
</protein>
<accession>A0A9X3NKH8</accession>
<evidence type="ECO:0000313" key="2">
    <source>
        <dbReference type="EMBL" id="MDA0563793.1"/>
    </source>
</evidence>
<dbReference type="Gene3D" id="3.40.50.10490">
    <property type="entry name" value="Glucose-6-phosphate isomerase like protein, domain 1"/>
    <property type="match status" value="1"/>
</dbReference>
<dbReference type="EMBL" id="JAJAQC010000007">
    <property type="protein sequence ID" value="MDA0563793.1"/>
    <property type="molecule type" value="Genomic_DNA"/>
</dbReference>
<dbReference type="Proteomes" id="UP001140076">
    <property type="component" value="Unassembled WGS sequence"/>
</dbReference>
<evidence type="ECO:0000259" key="1">
    <source>
        <dbReference type="PROSITE" id="PS51464"/>
    </source>
</evidence>
<dbReference type="CDD" id="cd05006">
    <property type="entry name" value="SIS_GmhA"/>
    <property type="match status" value="1"/>
</dbReference>
<organism evidence="2 3">
    <name type="scientific">Streptomonospora mangrovi</name>
    <dbReference type="NCBI Taxonomy" id="2883123"/>
    <lineage>
        <taxon>Bacteria</taxon>
        <taxon>Bacillati</taxon>
        <taxon>Actinomycetota</taxon>
        <taxon>Actinomycetes</taxon>
        <taxon>Streptosporangiales</taxon>
        <taxon>Nocardiopsidaceae</taxon>
        <taxon>Streptomonospora</taxon>
    </lineage>
</organism>